<dbReference type="EMBL" id="LGTC01000001">
    <property type="protein sequence ID" value="KNY29354.1"/>
    <property type="molecule type" value="Genomic_DNA"/>
</dbReference>
<dbReference type="Gene3D" id="1.20.1260.10">
    <property type="match status" value="1"/>
</dbReference>
<gene>
    <name evidence="1" type="ORF">Bccel_4628</name>
</gene>
<dbReference type="eggNOG" id="ENOG5033AQH">
    <property type="taxonomic scope" value="Bacteria"/>
</dbReference>
<sequence length="88" mass="9279">MATGKTIAPHEAFELHEILTFKNVCATKSATMAGLVKDQELKGLLEQDFSVAQGHIRELQDLMQGATWATGTSGTTMGTAGTTGTTSH</sequence>
<evidence type="ECO:0008006" key="3">
    <source>
        <dbReference type="Google" id="ProtNLM"/>
    </source>
</evidence>
<name>A0A0L6JUF7_9FIRM</name>
<dbReference type="RefSeq" id="WP_050753740.1">
    <property type="nucleotide sequence ID" value="NZ_JQKC01000001.1"/>
</dbReference>
<comment type="caution">
    <text evidence="1">The sequence shown here is derived from an EMBL/GenBank/DDBJ whole genome shotgun (WGS) entry which is preliminary data.</text>
</comment>
<evidence type="ECO:0000313" key="1">
    <source>
        <dbReference type="EMBL" id="KNY29354.1"/>
    </source>
</evidence>
<organism evidence="1 2">
    <name type="scientific">Pseudobacteroides cellulosolvens ATCC 35603 = DSM 2933</name>
    <dbReference type="NCBI Taxonomy" id="398512"/>
    <lineage>
        <taxon>Bacteria</taxon>
        <taxon>Bacillati</taxon>
        <taxon>Bacillota</taxon>
        <taxon>Clostridia</taxon>
        <taxon>Eubacteriales</taxon>
        <taxon>Oscillospiraceae</taxon>
        <taxon>Pseudobacteroides</taxon>
    </lineage>
</organism>
<proteinExistence type="predicted"/>
<dbReference type="OrthoDB" id="1913674at2"/>
<dbReference type="STRING" id="398512.Bccel_4628"/>
<keyword evidence="2" id="KW-1185">Reference proteome</keyword>
<evidence type="ECO:0000313" key="2">
    <source>
        <dbReference type="Proteomes" id="UP000036923"/>
    </source>
</evidence>
<dbReference type="AlphaFoldDB" id="A0A0L6JUF7"/>
<dbReference type="Proteomes" id="UP000036923">
    <property type="component" value="Unassembled WGS sequence"/>
</dbReference>
<protein>
    <recommendedName>
        <fullName evidence="3">Coat F domain protein</fullName>
    </recommendedName>
</protein>
<reference evidence="2" key="1">
    <citation type="submission" date="2015-07" db="EMBL/GenBank/DDBJ databases">
        <title>Near-Complete Genome Sequence of the Cellulolytic Bacterium Bacteroides (Pseudobacteroides) cellulosolvens ATCC 35603.</title>
        <authorList>
            <person name="Dassa B."/>
            <person name="Utturkar S.M."/>
            <person name="Klingeman D.M."/>
            <person name="Hurt R.A."/>
            <person name="Keller M."/>
            <person name="Xu J."/>
            <person name="Reddy Y.H.K."/>
            <person name="Borovok I."/>
            <person name="Grinberg I.R."/>
            <person name="Lamed R."/>
            <person name="Zhivin O."/>
            <person name="Bayer E.A."/>
            <person name="Brown S.D."/>
        </authorList>
    </citation>
    <scope>NUCLEOTIDE SEQUENCE [LARGE SCALE GENOMIC DNA]</scope>
    <source>
        <strain evidence="2">DSM 2933</strain>
    </source>
</reference>
<dbReference type="InterPro" id="IPR012347">
    <property type="entry name" value="Ferritin-like"/>
</dbReference>
<accession>A0A0L6JUF7</accession>